<proteinExistence type="predicted"/>
<dbReference type="Proteomes" id="UP000626109">
    <property type="component" value="Unassembled WGS sequence"/>
</dbReference>
<comment type="caution">
    <text evidence="4">The sequence shown here is derived from an EMBL/GenBank/DDBJ whole genome shotgun (WGS) entry which is preliminary data.</text>
</comment>
<dbReference type="PANTHER" id="PTHR11242">
    <property type="entry name" value="ARYL HYDROCARBON RECEPTOR INTERACTING PROTEIN RELATED"/>
    <property type="match status" value="1"/>
</dbReference>
<organism evidence="4 5">
    <name type="scientific">Polarella glacialis</name>
    <name type="common">Dinoflagellate</name>
    <dbReference type="NCBI Taxonomy" id="89957"/>
    <lineage>
        <taxon>Eukaryota</taxon>
        <taxon>Sar</taxon>
        <taxon>Alveolata</taxon>
        <taxon>Dinophyceae</taxon>
        <taxon>Suessiales</taxon>
        <taxon>Suessiaceae</taxon>
        <taxon>Polarella</taxon>
    </lineage>
</organism>
<keyword evidence="1" id="KW-0677">Repeat</keyword>
<evidence type="ECO:0000313" key="4">
    <source>
        <dbReference type="EMBL" id="CAE8664762.1"/>
    </source>
</evidence>
<feature type="region of interest" description="Disordered" evidence="3">
    <location>
        <begin position="1"/>
        <end position="55"/>
    </location>
</feature>
<accession>A0A813J444</accession>
<dbReference type="Gene3D" id="1.25.40.10">
    <property type="entry name" value="Tetratricopeptide repeat domain"/>
    <property type="match status" value="1"/>
</dbReference>
<dbReference type="EMBL" id="CAJNNW010019567">
    <property type="protein sequence ID" value="CAE8664762.1"/>
    <property type="molecule type" value="Genomic_DNA"/>
</dbReference>
<evidence type="ECO:0000313" key="5">
    <source>
        <dbReference type="Proteomes" id="UP000626109"/>
    </source>
</evidence>
<keyword evidence="2" id="KW-0802">TPR repeat</keyword>
<dbReference type="InterPro" id="IPR019734">
    <property type="entry name" value="TPR_rpt"/>
</dbReference>
<gene>
    <name evidence="4" type="ORF">PGLA2088_LOCUS15711</name>
</gene>
<dbReference type="SMART" id="SM00028">
    <property type="entry name" value="TPR"/>
    <property type="match status" value="3"/>
</dbReference>
<sequence length="363" mass="41388">LALRACMPSLKDKKAAEDGDASRRRPAKEAAVSEAVGVPATPKKPDRLDYSRFQSIGEDSRDERLQTGDVVWEELKHEEKKQVFAAHDQMDALLEKKRQEEDSWKRQLKEKPSDLSWLQGRHFDSYEAFCVGRVESTLKKSGNEAFKAGDLDQALVDWEAGIGMLLALGELVPSALEMLCTLRNNLAQLHVKRGEWGKVKDLTEKILDREPSNEKALYRRAQAFFAFSLWDKCEVDLETLLKHHPDNKDSALMLQQVHRKLGKDRKRLGGKAVSDIAAGLEELAPDGTVRKLRIEGYGEGDPDARPNWIKPEWRLPSSREKVVVTCQMIIWSHGGEELYNTKEYRPHPETKQARDELKEYMAM</sequence>
<evidence type="ECO:0000256" key="3">
    <source>
        <dbReference type="SAM" id="MobiDB-lite"/>
    </source>
</evidence>
<name>A0A813J444_POLGL</name>
<evidence type="ECO:0000256" key="1">
    <source>
        <dbReference type="ARBA" id="ARBA00022737"/>
    </source>
</evidence>
<evidence type="ECO:0000256" key="2">
    <source>
        <dbReference type="ARBA" id="ARBA00022803"/>
    </source>
</evidence>
<protein>
    <recommendedName>
        <fullName evidence="6">Peptidylprolyl isomerase</fullName>
    </recommendedName>
</protein>
<feature type="non-terminal residue" evidence="4">
    <location>
        <position position="1"/>
    </location>
</feature>
<dbReference type="SUPFAM" id="SSF48452">
    <property type="entry name" value="TPR-like"/>
    <property type="match status" value="1"/>
</dbReference>
<feature type="compositionally biased region" description="Basic and acidic residues" evidence="3">
    <location>
        <begin position="10"/>
        <end position="23"/>
    </location>
</feature>
<dbReference type="InterPro" id="IPR039663">
    <property type="entry name" value="AIP/AIPL1/TTC9"/>
</dbReference>
<reference evidence="4" key="1">
    <citation type="submission" date="2021-02" db="EMBL/GenBank/DDBJ databases">
        <authorList>
            <person name="Dougan E. K."/>
            <person name="Rhodes N."/>
            <person name="Thang M."/>
            <person name="Chan C."/>
        </authorList>
    </citation>
    <scope>NUCLEOTIDE SEQUENCE</scope>
</reference>
<dbReference type="PANTHER" id="PTHR11242:SF0">
    <property type="entry name" value="TPR_REGION DOMAIN-CONTAINING PROTEIN"/>
    <property type="match status" value="1"/>
</dbReference>
<dbReference type="AlphaFoldDB" id="A0A813J444"/>
<evidence type="ECO:0008006" key="6">
    <source>
        <dbReference type="Google" id="ProtNLM"/>
    </source>
</evidence>
<dbReference type="InterPro" id="IPR011990">
    <property type="entry name" value="TPR-like_helical_dom_sf"/>
</dbReference>
<feature type="non-terminal residue" evidence="4">
    <location>
        <position position="363"/>
    </location>
</feature>